<proteinExistence type="predicted"/>
<gene>
    <name evidence="1" type="ORF">CBF29_07780</name>
</gene>
<dbReference type="AlphaFoldDB" id="A0A430AU37"/>
<dbReference type="EMBL" id="NGKA01000010">
    <property type="protein sequence ID" value="RSU11572.1"/>
    <property type="molecule type" value="Genomic_DNA"/>
</dbReference>
<dbReference type="RefSeq" id="WP_126809196.1">
    <property type="nucleotide sequence ID" value="NZ_NGKA01000010.1"/>
</dbReference>
<sequence length="131" mass="14963">MNTYLAEEEYKKMGFAEISDPFSFRDLLFKAGLILDNITRDYYQFVSFNDDHEWRVKKFKQAVGLQIEYFMQNEANSTSQLNDRPMNVTIGRTTISRGGKAQTVEGSEVTLLCPDVQMVLEGTGLLFRGVS</sequence>
<organism evidence="1 2">
    <name type="scientific">Vagococcus elongatus</name>
    <dbReference type="NCBI Taxonomy" id="180344"/>
    <lineage>
        <taxon>Bacteria</taxon>
        <taxon>Bacillati</taxon>
        <taxon>Bacillota</taxon>
        <taxon>Bacilli</taxon>
        <taxon>Lactobacillales</taxon>
        <taxon>Enterococcaceae</taxon>
        <taxon>Vagococcus</taxon>
    </lineage>
</organism>
<dbReference type="OrthoDB" id="2048198at2"/>
<dbReference type="Proteomes" id="UP000287605">
    <property type="component" value="Unassembled WGS sequence"/>
</dbReference>
<accession>A0A430AU37</accession>
<evidence type="ECO:0000313" key="2">
    <source>
        <dbReference type="Proteomes" id="UP000287605"/>
    </source>
</evidence>
<name>A0A430AU37_9ENTE</name>
<reference evidence="1 2" key="1">
    <citation type="submission" date="2017-05" db="EMBL/GenBank/DDBJ databases">
        <title>Vagococcus spp. assemblies.</title>
        <authorList>
            <person name="Gulvik C.A."/>
        </authorList>
    </citation>
    <scope>NUCLEOTIDE SEQUENCE [LARGE SCALE GENOMIC DNA]</scope>
    <source>
        <strain evidence="1 2">CCUG 51432</strain>
    </source>
</reference>
<keyword evidence="2" id="KW-1185">Reference proteome</keyword>
<evidence type="ECO:0000313" key="1">
    <source>
        <dbReference type="EMBL" id="RSU11572.1"/>
    </source>
</evidence>
<comment type="caution">
    <text evidence="1">The sequence shown here is derived from an EMBL/GenBank/DDBJ whole genome shotgun (WGS) entry which is preliminary data.</text>
</comment>
<protein>
    <submittedName>
        <fullName evidence="1">Uncharacterized protein</fullName>
    </submittedName>
</protein>